<reference evidence="1 2" key="1">
    <citation type="submission" date="2016-10" db="EMBL/GenBank/DDBJ databases">
        <authorList>
            <person name="de Groot N.N."/>
        </authorList>
    </citation>
    <scope>NUCLEOTIDE SEQUENCE [LARGE SCALE GENOMIC DNA]</scope>
    <source>
        <strain evidence="1 2">CGMCC 1.3801</strain>
    </source>
</reference>
<dbReference type="AlphaFoldDB" id="A0A1G4W2I8"/>
<name>A0A1G4W2I8_9FLAO</name>
<evidence type="ECO:0008006" key="3">
    <source>
        <dbReference type="Google" id="ProtNLM"/>
    </source>
</evidence>
<protein>
    <recommendedName>
        <fullName evidence="3">Lipoprotein</fullName>
    </recommendedName>
</protein>
<accession>A0A1G4W2I8</accession>
<dbReference type="RefSeq" id="WP_023576285.1">
    <property type="nucleotide sequence ID" value="NZ_CBCSBQ010000019.1"/>
</dbReference>
<dbReference type="eggNOG" id="COG3187">
    <property type="taxonomic scope" value="Bacteria"/>
</dbReference>
<dbReference type="STRING" id="329186.SAMN02927925_02251"/>
<organism evidence="1 2">
    <name type="scientific">Flavobacterium saliperosum</name>
    <dbReference type="NCBI Taxonomy" id="329186"/>
    <lineage>
        <taxon>Bacteria</taxon>
        <taxon>Pseudomonadati</taxon>
        <taxon>Bacteroidota</taxon>
        <taxon>Flavobacteriia</taxon>
        <taxon>Flavobacteriales</taxon>
        <taxon>Flavobacteriaceae</taxon>
        <taxon>Flavobacterium</taxon>
    </lineage>
</organism>
<gene>
    <name evidence="1" type="ORF">SAMN02927925_02251</name>
</gene>
<dbReference type="Proteomes" id="UP000182124">
    <property type="component" value="Unassembled WGS sequence"/>
</dbReference>
<dbReference type="EMBL" id="FMTY01000006">
    <property type="protein sequence ID" value="SCX15684.1"/>
    <property type="molecule type" value="Genomic_DNA"/>
</dbReference>
<sequence>MKAITLLAAMTITFASCNCQKTAAEKNSLTSENTMNQELTPVLEYEANTRGFYNKITAANQTIAVVKERDGKPTETKISDADWNELLSLYKAVNKEGLATLKAPSEKRFYDGAPIGSFRVITKEITFESSSFDAGNPPAEIEKIVNKLIAIADKQE</sequence>
<evidence type="ECO:0000313" key="1">
    <source>
        <dbReference type="EMBL" id="SCX15684.1"/>
    </source>
</evidence>
<dbReference type="PROSITE" id="PS51257">
    <property type="entry name" value="PROKAR_LIPOPROTEIN"/>
    <property type="match status" value="1"/>
</dbReference>
<proteinExistence type="predicted"/>
<evidence type="ECO:0000313" key="2">
    <source>
        <dbReference type="Proteomes" id="UP000182124"/>
    </source>
</evidence>